<proteinExistence type="predicted"/>
<evidence type="ECO:0000313" key="3">
    <source>
        <dbReference type="Proteomes" id="UP000799753"/>
    </source>
</evidence>
<keyword evidence="1" id="KW-0812">Transmembrane</keyword>
<keyword evidence="1" id="KW-0472">Membrane</keyword>
<sequence>MYGMPICSVEPQQVVPSSYLWDPFGNVFQTLMMRVIVVSHSISSIISSQMAHSSSNITSSQIPFFVTGTLSTRTKIGIGTGAGLKVLVLISTILTIVFLLQRLRRQRTRKVESDSEGSSKDKPVLPGCSIFEANEGRAIAAMNDAGLTEMDGQAVVEVEGCGAAEMTEGYSLYEMADTSLPVEASGSDVEFRVI</sequence>
<dbReference type="EMBL" id="MU006776">
    <property type="protein sequence ID" value="KAF2646836.1"/>
    <property type="molecule type" value="Genomic_DNA"/>
</dbReference>
<dbReference type="AlphaFoldDB" id="A0A6A6SGB8"/>
<accession>A0A6A6SGB8</accession>
<dbReference type="Proteomes" id="UP000799753">
    <property type="component" value="Unassembled WGS sequence"/>
</dbReference>
<protein>
    <submittedName>
        <fullName evidence="2">Uncharacterized protein</fullName>
    </submittedName>
</protein>
<name>A0A6A6SGB8_9PLEO</name>
<reference evidence="2" key="1">
    <citation type="journal article" date="2020" name="Stud. Mycol.">
        <title>101 Dothideomycetes genomes: a test case for predicting lifestyles and emergence of pathogens.</title>
        <authorList>
            <person name="Haridas S."/>
            <person name="Albert R."/>
            <person name="Binder M."/>
            <person name="Bloem J."/>
            <person name="Labutti K."/>
            <person name="Salamov A."/>
            <person name="Andreopoulos B."/>
            <person name="Baker S."/>
            <person name="Barry K."/>
            <person name="Bills G."/>
            <person name="Bluhm B."/>
            <person name="Cannon C."/>
            <person name="Castanera R."/>
            <person name="Culley D."/>
            <person name="Daum C."/>
            <person name="Ezra D."/>
            <person name="Gonzalez J."/>
            <person name="Henrissat B."/>
            <person name="Kuo A."/>
            <person name="Liang C."/>
            <person name="Lipzen A."/>
            <person name="Lutzoni F."/>
            <person name="Magnuson J."/>
            <person name="Mondo S."/>
            <person name="Nolan M."/>
            <person name="Ohm R."/>
            <person name="Pangilinan J."/>
            <person name="Park H.-J."/>
            <person name="Ramirez L."/>
            <person name="Alfaro M."/>
            <person name="Sun H."/>
            <person name="Tritt A."/>
            <person name="Yoshinaga Y."/>
            <person name="Zwiers L.-H."/>
            <person name="Turgeon B."/>
            <person name="Goodwin S."/>
            <person name="Spatafora J."/>
            <person name="Crous P."/>
            <person name="Grigoriev I."/>
        </authorList>
    </citation>
    <scope>NUCLEOTIDE SEQUENCE</scope>
    <source>
        <strain evidence="2">CBS 473.64</strain>
    </source>
</reference>
<evidence type="ECO:0000313" key="2">
    <source>
        <dbReference type="EMBL" id="KAF2646836.1"/>
    </source>
</evidence>
<organism evidence="2 3">
    <name type="scientific">Massarina eburnea CBS 473.64</name>
    <dbReference type="NCBI Taxonomy" id="1395130"/>
    <lineage>
        <taxon>Eukaryota</taxon>
        <taxon>Fungi</taxon>
        <taxon>Dikarya</taxon>
        <taxon>Ascomycota</taxon>
        <taxon>Pezizomycotina</taxon>
        <taxon>Dothideomycetes</taxon>
        <taxon>Pleosporomycetidae</taxon>
        <taxon>Pleosporales</taxon>
        <taxon>Massarineae</taxon>
        <taxon>Massarinaceae</taxon>
        <taxon>Massarina</taxon>
    </lineage>
</organism>
<evidence type="ECO:0000256" key="1">
    <source>
        <dbReference type="SAM" id="Phobius"/>
    </source>
</evidence>
<feature type="transmembrane region" description="Helical" evidence="1">
    <location>
        <begin position="76"/>
        <end position="100"/>
    </location>
</feature>
<keyword evidence="3" id="KW-1185">Reference proteome</keyword>
<gene>
    <name evidence="2" type="ORF">P280DRAFT_475662</name>
</gene>
<keyword evidence="1" id="KW-1133">Transmembrane helix</keyword>